<name>A0AAW2D9H1_9ROSI</name>
<keyword evidence="2" id="KW-0547">Nucleotide-binding</keyword>
<evidence type="ECO:0000259" key="4">
    <source>
        <dbReference type="Pfam" id="PF18052"/>
    </source>
</evidence>
<comment type="caution">
    <text evidence="5">The sequence shown here is derived from an EMBL/GenBank/DDBJ whole genome shotgun (WGS) entry which is preliminary data.</text>
</comment>
<organism evidence="5 6">
    <name type="scientific">Lithocarpus litseifolius</name>
    <dbReference type="NCBI Taxonomy" id="425828"/>
    <lineage>
        <taxon>Eukaryota</taxon>
        <taxon>Viridiplantae</taxon>
        <taxon>Streptophyta</taxon>
        <taxon>Embryophyta</taxon>
        <taxon>Tracheophyta</taxon>
        <taxon>Spermatophyta</taxon>
        <taxon>Magnoliopsida</taxon>
        <taxon>eudicotyledons</taxon>
        <taxon>Gunneridae</taxon>
        <taxon>Pentapetalae</taxon>
        <taxon>rosids</taxon>
        <taxon>fabids</taxon>
        <taxon>Fagales</taxon>
        <taxon>Fagaceae</taxon>
        <taxon>Lithocarpus</taxon>
    </lineage>
</organism>
<evidence type="ECO:0000256" key="3">
    <source>
        <dbReference type="ARBA" id="ARBA00022821"/>
    </source>
</evidence>
<feature type="domain" description="Disease resistance N-terminal" evidence="4">
    <location>
        <begin position="12"/>
        <end position="95"/>
    </location>
</feature>
<dbReference type="Gene3D" id="1.20.5.4130">
    <property type="match status" value="1"/>
</dbReference>
<dbReference type="Pfam" id="PF18052">
    <property type="entry name" value="Rx_N"/>
    <property type="match status" value="1"/>
</dbReference>
<proteinExistence type="predicted"/>
<protein>
    <recommendedName>
        <fullName evidence="4">Disease resistance N-terminal domain-containing protein</fullName>
    </recommendedName>
</protein>
<evidence type="ECO:0000256" key="1">
    <source>
        <dbReference type="ARBA" id="ARBA00022737"/>
    </source>
</evidence>
<keyword evidence="3" id="KW-0611">Plant defense</keyword>
<evidence type="ECO:0000313" key="5">
    <source>
        <dbReference type="EMBL" id="KAL0007237.1"/>
    </source>
</evidence>
<keyword evidence="1" id="KW-0677">Repeat</keyword>
<dbReference type="InterPro" id="IPR038005">
    <property type="entry name" value="RX-like_CC"/>
</dbReference>
<dbReference type="AlphaFoldDB" id="A0AAW2D9H1"/>
<reference evidence="5 6" key="1">
    <citation type="submission" date="2024-01" db="EMBL/GenBank/DDBJ databases">
        <title>A telomere-to-telomere, gap-free genome of sweet tea (Lithocarpus litseifolius).</title>
        <authorList>
            <person name="Zhou J."/>
        </authorList>
    </citation>
    <scope>NUCLEOTIDE SEQUENCE [LARGE SCALE GENOMIC DNA]</scope>
    <source>
        <strain evidence="5">Zhou-2022a</strain>
        <tissue evidence="5">Leaf</tissue>
    </source>
</reference>
<evidence type="ECO:0000256" key="2">
    <source>
        <dbReference type="ARBA" id="ARBA00022741"/>
    </source>
</evidence>
<evidence type="ECO:0000313" key="6">
    <source>
        <dbReference type="Proteomes" id="UP001459277"/>
    </source>
</evidence>
<sequence length="102" mass="11243">MAEGVLFDLGKKVLEVVGSLALQEIKLACGVKAELENLKSTVSTIQAVLLDAEKQGSHNNEVKDWLKKLRDVFLDADDVLDDFSTRALQHKVMTGSKMTKEV</sequence>
<gene>
    <name evidence="5" type="ORF">SO802_008739</name>
</gene>
<dbReference type="PANTHER" id="PTHR19338">
    <property type="entry name" value="TRANSLOCASE OF INNER MITOCHONDRIAL MEMBRANE 13 HOMOLOG"/>
    <property type="match status" value="1"/>
</dbReference>
<dbReference type="EMBL" id="JAZDWU010000003">
    <property type="protein sequence ID" value="KAL0007237.1"/>
    <property type="molecule type" value="Genomic_DNA"/>
</dbReference>
<dbReference type="PANTHER" id="PTHR19338:SF73">
    <property type="entry name" value="DISEASE RESISTANCE PROTEIN RGA2-LIKE"/>
    <property type="match status" value="1"/>
</dbReference>
<accession>A0AAW2D9H1</accession>
<dbReference type="CDD" id="cd14798">
    <property type="entry name" value="RX-CC_like"/>
    <property type="match status" value="1"/>
</dbReference>
<dbReference type="GO" id="GO:0000166">
    <property type="term" value="F:nucleotide binding"/>
    <property type="evidence" value="ECO:0007669"/>
    <property type="project" value="UniProtKB-KW"/>
</dbReference>
<dbReference type="Proteomes" id="UP001459277">
    <property type="component" value="Unassembled WGS sequence"/>
</dbReference>
<dbReference type="InterPro" id="IPR041118">
    <property type="entry name" value="Rx_N"/>
</dbReference>
<keyword evidence="6" id="KW-1185">Reference proteome</keyword>
<dbReference type="GO" id="GO:0006952">
    <property type="term" value="P:defense response"/>
    <property type="evidence" value="ECO:0007669"/>
    <property type="project" value="UniProtKB-KW"/>
</dbReference>